<dbReference type="KEGG" id="bsei:KMZ68_07685"/>
<dbReference type="AlphaFoldDB" id="A0A975NQV0"/>
<dbReference type="RefSeq" id="WP_215615203.1">
    <property type="nucleotide sequence ID" value="NZ_CP076135.1"/>
</dbReference>
<evidence type="ECO:0000313" key="2">
    <source>
        <dbReference type="Proteomes" id="UP000680805"/>
    </source>
</evidence>
<dbReference type="EMBL" id="CP076135">
    <property type="protein sequence ID" value="QWG19697.1"/>
    <property type="molecule type" value="Genomic_DNA"/>
</dbReference>
<accession>A0A975NQV0</accession>
<dbReference type="InterPro" id="IPR037079">
    <property type="entry name" value="AF2212/PG0164-like_sf"/>
</dbReference>
<dbReference type="Proteomes" id="UP000680805">
    <property type="component" value="Chromosome"/>
</dbReference>
<protein>
    <submittedName>
        <fullName evidence="1">DUF1905 domain-containing protein</fullName>
    </submittedName>
</protein>
<organism evidence="1 2">
    <name type="scientific">Bradyrhizobium sediminis</name>
    <dbReference type="NCBI Taxonomy" id="2840469"/>
    <lineage>
        <taxon>Bacteria</taxon>
        <taxon>Pseudomonadati</taxon>
        <taxon>Pseudomonadota</taxon>
        <taxon>Alphaproteobacteria</taxon>
        <taxon>Hyphomicrobiales</taxon>
        <taxon>Nitrobacteraceae</taxon>
        <taxon>Bradyrhizobium</taxon>
    </lineage>
</organism>
<sequence>MPAPTPHRYKSRSKVWLYDGPGGWHFVTLSGKQSSEIAFLAAHSKSAWGSIRVIATVGRTSWKTSIFPDKKCGAYLLPLKAAVRIKEKIATGDTVAVTIELQT</sequence>
<dbReference type="SUPFAM" id="SSF141694">
    <property type="entry name" value="AF2212/PG0164-like"/>
    <property type="match status" value="1"/>
</dbReference>
<gene>
    <name evidence="1" type="ORF">KMZ68_07685</name>
</gene>
<evidence type="ECO:0000313" key="1">
    <source>
        <dbReference type="EMBL" id="QWG19697.1"/>
    </source>
</evidence>
<dbReference type="Gene3D" id="2.40.30.100">
    <property type="entry name" value="AF2212/PG0164-like"/>
    <property type="match status" value="1"/>
</dbReference>
<reference evidence="1" key="1">
    <citation type="submission" date="2021-06" db="EMBL/GenBank/DDBJ databases">
        <title>Bradyrhizobium sp. S2-11-2 Genome sequencing.</title>
        <authorList>
            <person name="Jin L."/>
        </authorList>
    </citation>
    <scope>NUCLEOTIDE SEQUENCE</scope>
    <source>
        <strain evidence="1">S2-11-2</strain>
    </source>
</reference>
<name>A0A975NQV0_9BRAD</name>
<proteinExistence type="predicted"/>
<dbReference type="Pfam" id="PF08922">
    <property type="entry name" value="DUF1905"/>
    <property type="match status" value="1"/>
</dbReference>
<dbReference type="InterPro" id="IPR015018">
    <property type="entry name" value="DUF1905"/>
</dbReference>